<keyword evidence="7" id="KW-1185">Reference proteome</keyword>
<proteinExistence type="inferred from homology"/>
<evidence type="ECO:0000256" key="1">
    <source>
        <dbReference type="ARBA" id="ARBA00022694"/>
    </source>
</evidence>
<reference evidence="6" key="1">
    <citation type="submission" date="2023-08" db="EMBL/GenBank/DDBJ databases">
        <title>Draft sequence of the Babesia gibsoni genome.</title>
        <authorList>
            <person name="Yamagishi J.Y."/>
            <person name="Xuan X.X."/>
        </authorList>
    </citation>
    <scope>NUCLEOTIDE SEQUENCE</scope>
    <source>
        <strain evidence="6">Azabu</strain>
    </source>
</reference>
<dbReference type="GO" id="GO:0008033">
    <property type="term" value="P:tRNA processing"/>
    <property type="evidence" value="ECO:0007669"/>
    <property type="project" value="UniProtKB-KW"/>
</dbReference>
<feature type="region of interest" description="Disordered" evidence="5">
    <location>
        <begin position="1"/>
        <end position="22"/>
    </location>
</feature>
<evidence type="ECO:0000256" key="3">
    <source>
        <dbReference type="ARBA" id="ARBA00022833"/>
    </source>
</evidence>
<dbReference type="GO" id="GO:0046872">
    <property type="term" value="F:metal ion binding"/>
    <property type="evidence" value="ECO:0007669"/>
    <property type="project" value="UniProtKB-KW"/>
</dbReference>
<dbReference type="GO" id="GO:0005655">
    <property type="term" value="C:nucleolar ribonuclease P complex"/>
    <property type="evidence" value="ECO:0007669"/>
    <property type="project" value="TreeGrafter"/>
</dbReference>
<keyword evidence="3" id="KW-0862">Zinc</keyword>
<dbReference type="Pfam" id="PF04032">
    <property type="entry name" value="Rpr2"/>
    <property type="match status" value="1"/>
</dbReference>
<dbReference type="EMBL" id="JAVEPI010000002">
    <property type="protein sequence ID" value="KAK1443504.1"/>
    <property type="molecule type" value="Genomic_DNA"/>
</dbReference>
<name>A0AAD8LJQ2_BABGI</name>
<evidence type="ECO:0000313" key="6">
    <source>
        <dbReference type="EMBL" id="KAK1443504.1"/>
    </source>
</evidence>
<keyword evidence="1" id="KW-0819">tRNA processing</keyword>
<accession>A0AAD8LJQ2</accession>
<dbReference type="PANTHER" id="PTHR14742:SF0">
    <property type="entry name" value="RIBONUCLEASE P PROTEIN SUBUNIT P21"/>
    <property type="match status" value="1"/>
</dbReference>
<keyword evidence="2" id="KW-0479">Metal-binding</keyword>
<dbReference type="PANTHER" id="PTHR14742">
    <property type="entry name" value="RIBONUCLEASE P SUBUNIT P21"/>
    <property type="match status" value="1"/>
</dbReference>
<dbReference type="InterPro" id="IPR007175">
    <property type="entry name" value="Rpr2/Snm1/Rpp21"/>
</dbReference>
<gene>
    <name evidence="6" type="ORF">BgAZ_203800</name>
</gene>
<dbReference type="Proteomes" id="UP001230268">
    <property type="component" value="Unassembled WGS sequence"/>
</dbReference>
<evidence type="ECO:0008006" key="8">
    <source>
        <dbReference type="Google" id="ProtNLM"/>
    </source>
</evidence>
<evidence type="ECO:0000256" key="5">
    <source>
        <dbReference type="SAM" id="MobiDB-lite"/>
    </source>
</evidence>
<comment type="similarity">
    <text evidence="4">Belongs to the eukaryotic/archaeal RNase P protein component 4 family.</text>
</comment>
<evidence type="ECO:0000313" key="7">
    <source>
        <dbReference type="Proteomes" id="UP001230268"/>
    </source>
</evidence>
<sequence length="168" mass="19172">MNKTDDAEPVKRRQRSSGNKRSVVKNVHLRRLNFLNAAAELMSDSYPNLSRLYIKELKEISEKHVIRLDKEVKRRFCKGCNTFLVPDKSAVVEVEYHGVDRRQVARATAPQGSSSDTISGEEAVEETVPSNALEESRRKWLSITCCICSRTRRVPLDSHTQTWLQTNA</sequence>
<organism evidence="6 7">
    <name type="scientific">Babesia gibsoni</name>
    <dbReference type="NCBI Taxonomy" id="33632"/>
    <lineage>
        <taxon>Eukaryota</taxon>
        <taxon>Sar</taxon>
        <taxon>Alveolata</taxon>
        <taxon>Apicomplexa</taxon>
        <taxon>Aconoidasida</taxon>
        <taxon>Piroplasmida</taxon>
        <taxon>Babesiidae</taxon>
        <taxon>Babesia</taxon>
    </lineage>
</organism>
<dbReference type="AlphaFoldDB" id="A0AAD8LJQ2"/>
<feature type="compositionally biased region" description="Basic and acidic residues" evidence="5">
    <location>
        <begin position="1"/>
        <end position="11"/>
    </location>
</feature>
<protein>
    <recommendedName>
        <fullName evidence="8">RNAse P Rpr2/Rpp21 subunit domain-containing protein</fullName>
    </recommendedName>
</protein>
<dbReference type="Gene3D" id="6.20.50.20">
    <property type="match status" value="1"/>
</dbReference>
<evidence type="ECO:0000256" key="4">
    <source>
        <dbReference type="ARBA" id="ARBA00038402"/>
    </source>
</evidence>
<comment type="caution">
    <text evidence="6">The sequence shown here is derived from an EMBL/GenBank/DDBJ whole genome shotgun (WGS) entry which is preliminary data.</text>
</comment>
<evidence type="ECO:0000256" key="2">
    <source>
        <dbReference type="ARBA" id="ARBA00022723"/>
    </source>
</evidence>
<feature type="region of interest" description="Disordered" evidence="5">
    <location>
        <begin position="105"/>
        <end position="130"/>
    </location>
</feature>